<name>A0A804MCD0_MAIZE</name>
<keyword evidence="1" id="KW-0472">Membrane</keyword>
<organism evidence="2 3">
    <name type="scientific">Zea mays</name>
    <name type="common">Maize</name>
    <dbReference type="NCBI Taxonomy" id="4577"/>
    <lineage>
        <taxon>Eukaryota</taxon>
        <taxon>Viridiplantae</taxon>
        <taxon>Streptophyta</taxon>
        <taxon>Embryophyta</taxon>
        <taxon>Tracheophyta</taxon>
        <taxon>Spermatophyta</taxon>
        <taxon>Magnoliopsida</taxon>
        <taxon>Liliopsida</taxon>
        <taxon>Poales</taxon>
        <taxon>Poaceae</taxon>
        <taxon>PACMAD clade</taxon>
        <taxon>Panicoideae</taxon>
        <taxon>Andropogonodae</taxon>
        <taxon>Andropogoneae</taxon>
        <taxon>Tripsacinae</taxon>
        <taxon>Zea</taxon>
    </lineage>
</organism>
<feature type="transmembrane region" description="Helical" evidence="1">
    <location>
        <begin position="21"/>
        <end position="43"/>
    </location>
</feature>
<evidence type="ECO:0000313" key="3">
    <source>
        <dbReference type="Proteomes" id="UP000007305"/>
    </source>
</evidence>
<proteinExistence type="predicted"/>
<sequence length="86" mass="9331">MPPRRQWFKEVARAVRSSVVLLSRPLRLVDAVLCCILDVAGLGRQPRLGVVQLVAAVAALSAVIMAPCFCCCCASPCMPPPRWRSP</sequence>
<reference evidence="2" key="2">
    <citation type="submission" date="2019-07" db="EMBL/GenBank/DDBJ databases">
        <authorList>
            <person name="Seetharam A."/>
            <person name="Woodhouse M."/>
            <person name="Cannon E."/>
        </authorList>
    </citation>
    <scope>NUCLEOTIDE SEQUENCE [LARGE SCALE GENOMIC DNA]</scope>
    <source>
        <strain evidence="2">cv. B73</strain>
    </source>
</reference>
<dbReference type="AlphaFoldDB" id="A0A804MCD0"/>
<keyword evidence="1" id="KW-1133">Transmembrane helix</keyword>
<protein>
    <submittedName>
        <fullName evidence="2">Uncharacterized protein</fullName>
    </submittedName>
</protein>
<feature type="transmembrane region" description="Helical" evidence="1">
    <location>
        <begin position="49"/>
        <end position="74"/>
    </location>
</feature>
<keyword evidence="3" id="KW-1185">Reference proteome</keyword>
<reference evidence="2" key="3">
    <citation type="submission" date="2021-05" db="UniProtKB">
        <authorList>
            <consortium name="EnsemblPlants"/>
        </authorList>
    </citation>
    <scope>IDENTIFICATION</scope>
    <source>
        <strain evidence="2">cv. B73</strain>
    </source>
</reference>
<dbReference type="Gramene" id="Zm00001eb074950_T001">
    <property type="protein sequence ID" value="Zm00001eb074950_P001"/>
    <property type="gene ID" value="Zm00001eb074950"/>
</dbReference>
<evidence type="ECO:0000313" key="2">
    <source>
        <dbReference type="EnsemblPlants" id="Zm00001eb074950_P001"/>
    </source>
</evidence>
<reference evidence="3" key="1">
    <citation type="submission" date="2015-12" db="EMBL/GenBank/DDBJ databases">
        <title>Update maize B73 reference genome by single molecule sequencing technologies.</title>
        <authorList>
            <consortium name="Maize Genome Sequencing Project"/>
            <person name="Ware D."/>
        </authorList>
    </citation>
    <scope>NUCLEOTIDE SEQUENCE [LARGE SCALE GENOMIC DNA]</scope>
    <source>
        <strain evidence="3">cv. B73</strain>
    </source>
</reference>
<dbReference type="Proteomes" id="UP000007305">
    <property type="component" value="Chromosome 2"/>
</dbReference>
<evidence type="ECO:0000256" key="1">
    <source>
        <dbReference type="SAM" id="Phobius"/>
    </source>
</evidence>
<dbReference type="EnsemblPlants" id="Zm00001eb074950_T001">
    <property type="protein sequence ID" value="Zm00001eb074950_P001"/>
    <property type="gene ID" value="Zm00001eb074950"/>
</dbReference>
<keyword evidence="1" id="KW-0812">Transmembrane</keyword>
<accession>A0A804MCD0</accession>